<keyword evidence="1" id="KW-0812">Transmembrane</keyword>
<dbReference type="OrthoDB" id="5491447at2"/>
<keyword evidence="3" id="KW-1185">Reference proteome</keyword>
<accession>A0A4Q5M411</accession>
<keyword evidence="1" id="KW-0472">Membrane</keyword>
<dbReference type="Proteomes" id="UP000293162">
    <property type="component" value="Unassembled WGS sequence"/>
</dbReference>
<gene>
    <name evidence="2" type="ORF">EWM59_04745</name>
</gene>
<feature type="transmembrane region" description="Helical" evidence="1">
    <location>
        <begin position="57"/>
        <end position="82"/>
    </location>
</feature>
<dbReference type="EMBL" id="SEWF01000005">
    <property type="protein sequence ID" value="RYU96839.1"/>
    <property type="molecule type" value="Genomic_DNA"/>
</dbReference>
<sequence>MSFADKGTLAKSHVDSLKKSEEKLWYVDKFKSEQKPVSEPVQKDKKPNNDLSRIIEIIASIFQVLVWIIIGLAIVGACYLIFKNLRGFRFKSNPDIPVTTSELLTEELDIKVVNTVDLGSQIEKCIQDKNYRLAVRFYYLWVMKMLNESHLIEFNIDKTNQDYTKELSRKSAFSGDRLKLFMLCTHYYEYLWFGNFAVSEPAFLKIEKTFKDFLAKKA</sequence>
<dbReference type="AlphaFoldDB" id="A0A4Q5M411"/>
<name>A0A4Q5M411_9BACT</name>
<evidence type="ECO:0000313" key="3">
    <source>
        <dbReference type="Proteomes" id="UP000293162"/>
    </source>
</evidence>
<reference evidence="2 3" key="1">
    <citation type="submission" date="2019-02" db="EMBL/GenBank/DDBJ databases">
        <title>Bacterial novel species Emticicia sp. 17J42-9 isolated from soil.</title>
        <authorList>
            <person name="Jung H.-Y."/>
        </authorList>
    </citation>
    <scope>NUCLEOTIDE SEQUENCE [LARGE SCALE GENOMIC DNA]</scope>
    <source>
        <strain evidence="2 3">17J42-9</strain>
    </source>
</reference>
<evidence type="ECO:0000256" key="1">
    <source>
        <dbReference type="SAM" id="Phobius"/>
    </source>
</evidence>
<evidence type="ECO:0000313" key="2">
    <source>
        <dbReference type="EMBL" id="RYU96839.1"/>
    </source>
</evidence>
<comment type="caution">
    <text evidence="2">The sequence shown here is derived from an EMBL/GenBank/DDBJ whole genome shotgun (WGS) entry which is preliminary data.</text>
</comment>
<organism evidence="2 3">
    <name type="scientific">Emticicia agri</name>
    <dbReference type="NCBI Taxonomy" id="2492393"/>
    <lineage>
        <taxon>Bacteria</taxon>
        <taxon>Pseudomonadati</taxon>
        <taxon>Bacteroidota</taxon>
        <taxon>Cytophagia</taxon>
        <taxon>Cytophagales</taxon>
        <taxon>Leadbetterellaceae</taxon>
        <taxon>Emticicia</taxon>
    </lineage>
</organism>
<proteinExistence type="predicted"/>
<protein>
    <recommendedName>
        <fullName evidence="4">DUF4129 domain-containing protein</fullName>
    </recommendedName>
</protein>
<evidence type="ECO:0008006" key="4">
    <source>
        <dbReference type="Google" id="ProtNLM"/>
    </source>
</evidence>
<keyword evidence="1" id="KW-1133">Transmembrane helix</keyword>